<dbReference type="InterPro" id="IPR055455">
    <property type="entry name" value="HEAT_PSME4"/>
</dbReference>
<dbReference type="InterPro" id="IPR011989">
    <property type="entry name" value="ARM-like"/>
</dbReference>
<dbReference type="GO" id="GO:0006281">
    <property type="term" value="P:DNA repair"/>
    <property type="evidence" value="ECO:0007669"/>
    <property type="project" value="UniProtKB-KW"/>
</dbReference>
<proteinExistence type="inferred from homology"/>
<keyword evidence="6" id="KW-0227">DNA damage</keyword>
<keyword evidence="7" id="KW-0234">DNA repair</keyword>
<dbReference type="RefSeq" id="XP_038074340.1">
    <property type="nucleotide sequence ID" value="XM_038218412.1"/>
</dbReference>
<dbReference type="Pfam" id="PF16507">
    <property type="entry name" value="HEAT_PSME4_mid"/>
    <property type="match status" value="1"/>
</dbReference>
<evidence type="ECO:0000256" key="6">
    <source>
        <dbReference type="ARBA" id="ARBA00022763"/>
    </source>
</evidence>
<keyword evidence="8" id="KW-0539">Nucleus</keyword>
<keyword evidence="13" id="KW-1185">Reference proteome</keyword>
<evidence type="ECO:0000256" key="5">
    <source>
        <dbReference type="ARBA" id="ARBA00022737"/>
    </source>
</evidence>
<feature type="domain" description="Proteasome activator complex subunit 4-like HEAT repeat-like" evidence="11">
    <location>
        <begin position="1166"/>
        <end position="1450"/>
    </location>
</feature>
<dbReference type="PANTHER" id="PTHR32170">
    <property type="entry name" value="PROTEASOME ACTIVATOR COMPLEX SUBUNIT 4"/>
    <property type="match status" value="1"/>
</dbReference>
<evidence type="ECO:0008006" key="14">
    <source>
        <dbReference type="Google" id="ProtNLM"/>
    </source>
</evidence>
<reference evidence="12" key="1">
    <citation type="submission" date="2022-11" db="UniProtKB">
        <authorList>
            <consortium name="EnsemblMetazoa"/>
        </authorList>
    </citation>
    <scope>IDENTIFICATION</scope>
</reference>
<evidence type="ECO:0000256" key="3">
    <source>
        <dbReference type="ARBA" id="ARBA00005739"/>
    </source>
</evidence>
<dbReference type="GeneID" id="119742473"/>
<comment type="similarity">
    <text evidence="3">Belongs to the BLM10 family.</text>
</comment>
<evidence type="ECO:0000259" key="11">
    <source>
        <dbReference type="Pfam" id="PF23096"/>
    </source>
</evidence>
<protein>
    <recommendedName>
        <fullName evidence="14">Proteasome activator complex subunit 4</fullName>
    </recommendedName>
</protein>
<accession>A0A914BEP3</accession>
<evidence type="ECO:0000259" key="9">
    <source>
        <dbReference type="Pfam" id="PF11919"/>
    </source>
</evidence>
<dbReference type="Pfam" id="PF23096">
    <property type="entry name" value="HEAT_PSME4"/>
    <property type="match status" value="1"/>
</dbReference>
<name>A0A914BEP3_PATMI</name>
<comment type="subcellular location">
    <subcellularLocation>
        <location evidence="2">Cytoplasm</location>
    </subcellularLocation>
    <subcellularLocation>
        <location evidence="1">Nucleus speckle</location>
    </subcellularLocation>
</comment>
<dbReference type="OMA" id="ECTQLVP"/>
<dbReference type="Pfam" id="PF11919">
    <property type="entry name" value="PSME4_C"/>
    <property type="match status" value="1"/>
</dbReference>
<dbReference type="GO" id="GO:0005829">
    <property type="term" value="C:cytosol"/>
    <property type="evidence" value="ECO:0007669"/>
    <property type="project" value="TreeGrafter"/>
</dbReference>
<organism evidence="12 13">
    <name type="scientific">Patiria miniata</name>
    <name type="common">Bat star</name>
    <name type="synonym">Asterina miniata</name>
    <dbReference type="NCBI Taxonomy" id="46514"/>
    <lineage>
        <taxon>Eukaryota</taxon>
        <taxon>Metazoa</taxon>
        <taxon>Echinodermata</taxon>
        <taxon>Eleutherozoa</taxon>
        <taxon>Asterozoa</taxon>
        <taxon>Asteroidea</taxon>
        <taxon>Valvatacea</taxon>
        <taxon>Valvatida</taxon>
        <taxon>Asterinidae</taxon>
        <taxon>Patiria</taxon>
    </lineage>
</organism>
<keyword evidence="5" id="KW-0677">Repeat</keyword>
<evidence type="ECO:0000256" key="4">
    <source>
        <dbReference type="ARBA" id="ARBA00022490"/>
    </source>
</evidence>
<evidence type="ECO:0000256" key="2">
    <source>
        <dbReference type="ARBA" id="ARBA00004496"/>
    </source>
</evidence>
<dbReference type="SUPFAM" id="SSF48371">
    <property type="entry name" value="ARM repeat"/>
    <property type="match status" value="2"/>
</dbReference>
<dbReference type="GO" id="GO:0010499">
    <property type="term" value="P:proteasomal ubiquitin-independent protein catabolic process"/>
    <property type="evidence" value="ECO:0007669"/>
    <property type="project" value="TreeGrafter"/>
</dbReference>
<dbReference type="GO" id="GO:0016504">
    <property type="term" value="F:peptidase activator activity"/>
    <property type="evidence" value="ECO:0007669"/>
    <property type="project" value="InterPro"/>
</dbReference>
<evidence type="ECO:0000256" key="1">
    <source>
        <dbReference type="ARBA" id="ARBA00004324"/>
    </source>
</evidence>
<dbReference type="Proteomes" id="UP000887568">
    <property type="component" value="Unplaced"/>
</dbReference>
<dbReference type="GO" id="GO:0070628">
    <property type="term" value="F:proteasome binding"/>
    <property type="evidence" value="ECO:0007669"/>
    <property type="project" value="InterPro"/>
</dbReference>
<dbReference type="GO" id="GO:1990111">
    <property type="term" value="C:spermatoproteasome complex"/>
    <property type="evidence" value="ECO:0007669"/>
    <property type="project" value="TreeGrafter"/>
</dbReference>
<dbReference type="GO" id="GO:0016607">
    <property type="term" value="C:nuclear speck"/>
    <property type="evidence" value="ECO:0007669"/>
    <property type="project" value="UniProtKB-SubCell"/>
</dbReference>
<evidence type="ECO:0000256" key="7">
    <source>
        <dbReference type="ARBA" id="ARBA00023204"/>
    </source>
</evidence>
<evidence type="ECO:0000313" key="13">
    <source>
        <dbReference type="Proteomes" id="UP000887568"/>
    </source>
</evidence>
<dbReference type="CTD" id="23198"/>
<dbReference type="Gene3D" id="1.25.10.10">
    <property type="entry name" value="Leucine-rich Repeat Variant"/>
    <property type="match status" value="1"/>
</dbReference>
<keyword evidence="4" id="KW-0963">Cytoplasm</keyword>
<evidence type="ECO:0000256" key="8">
    <source>
        <dbReference type="ARBA" id="ARBA00023242"/>
    </source>
</evidence>
<dbReference type="InterPro" id="IPR021843">
    <property type="entry name" value="PSME4_C"/>
</dbReference>
<dbReference type="EnsemblMetazoa" id="XM_038218412.1">
    <property type="protein sequence ID" value="XP_038074340.1"/>
    <property type="gene ID" value="LOC119742473"/>
</dbReference>
<dbReference type="InterPro" id="IPR016024">
    <property type="entry name" value="ARM-type_fold"/>
</dbReference>
<feature type="domain" description="Proteasome activator complex subunit 4 C-terminal" evidence="9">
    <location>
        <begin position="1735"/>
        <end position="1821"/>
    </location>
</feature>
<dbReference type="InterPro" id="IPR035309">
    <property type="entry name" value="PSME4"/>
</dbReference>
<dbReference type="PANTHER" id="PTHR32170:SF3">
    <property type="entry name" value="PROTEASOME ACTIVATOR COMPLEX SUBUNIT 4"/>
    <property type="match status" value="1"/>
</dbReference>
<dbReference type="InterPro" id="IPR032430">
    <property type="entry name" value="Blm10_mid"/>
</dbReference>
<evidence type="ECO:0000313" key="12">
    <source>
        <dbReference type="EnsemblMetazoa" id="XP_038074340.1"/>
    </source>
</evidence>
<feature type="domain" description="Proteasome activator Blm10 middle HEAT repeats region" evidence="10">
    <location>
        <begin position="315"/>
        <end position="809"/>
    </location>
</feature>
<dbReference type="OrthoDB" id="17907at2759"/>
<evidence type="ECO:0000259" key="10">
    <source>
        <dbReference type="Pfam" id="PF16507"/>
    </source>
</evidence>
<sequence length="1821" mass="208496">MESISDRELRLGFKPQHEVVYNKLLPYADDIDDESNKLLAEIKGNLARTVLLRELRPGALYWVARLNTYMTLYGHKFSKEDHIFLIKLLYELIIIPDLELALIDKFSANFCRLLRKRKLLSRDDLVLQWRPLYELVERVLCSQYEDLGLAWFPRTIEANVKNVVRVARQYFPVESTQEMLDEWRPLLCPFDESMNKGIAYLELFLPTLLPPEQHQFGFKLWLDELLGIWDSPHNGMTWEEKLVELFSRVANNNIGYIDWEPYMAKIFTRFMRGLNLPVGAKKLPATCPIKGFEVGVTATWIVAMMGNTKLCQEHLSNFFNAVESYFHPSNIGKYTLKLQPILSHLPSAFIKRLRRERYKKPTWVHPIPDSHKLSDDDITAFVECLKPSVFLAMYSKIGSMEAASALQHMARVRPELVIPQLLEKTYTALDTLTEPHQLIATVSCVVSVSRSLLRSSKWYSEGRSHVLPLLNAMLPGIDPNDFAKCMITFQTISTFISLVPLVDCSEAPLVRDDLTEQERELCSATAGFEDFILTFMDRCFSLIDNSTMEHIRSQDSNPNRANQQENLFDMGLTSTFSTIMTQCSPQLYKVALDRLFSFVANKVLETKVAGKMVAHMCRSATKANAKMALRKFIPHCSGIILNLTASEEVQLEEHLDGELLFNLQILSEIVQCPSHDLLEYQSTLVSVLQSTLHLTCKEGYGFACTLLKHTLKACCMIYPLEYCSVPGGLDRPLNEYLPIRDWGTSTDIDNLDIKWHLPTEKSIKAIKDLMKMFFDPEISKIQDFIKGEELSRERLLQSLTVIHEFLTGAGFVIPRWNKPVVTNLIETVNQERVPHPMQVGISEFSSAFSRIREEITLVMHDLMNHMLATGEDDTKALQLVCRIQHALLWFTGTQKQRSETRMKSWKMIKKAIGDKLHGKNRMIRALQIDRVQIQHDQRLMNQLRYVIYSEVDQMVLHDLTMLSMSRYSEVRKVAQNILFESIDHLTYSRYDIIPRVLENLREDESISHHTFKGALHILQAGGMGTLACVHDWELMQKCWTALVKAGHSEKLSIMKVIDGITVKIHKVYDTLAIKNQVSQECVDVAGQLSQSGSPSTVVKAPTPEEMEQAVVRLKNNNDKNLSIYTNMVTSLVELVERGNLRWKFSQMATGMLKLMVRPDTPLPTAMVRLFTNFLVDDTLAVRKVAIAVVGAILKVLKRPHKETPLDPYAVSGASPPARLAPGVRPDNQWHFYDSSKMPRTETEWEACVFVEKTHWGYYTWPKNMVQYAPYSEQPKLDRSRDELSENEKVIYDCFSNEDFVEKLVRFLSLEDRKGKDKFSAKRFILFKGLFRNFGDTFLPVFKPHLSRLAQSKQESEQRCLAEIVAGLSRGSKHWGFTKTAQLWEFLVPVLRTAISLVTIETRSDWTTCISTMCESRDPRKLQWLLEAFMEFPTFVEGGSFLEASWLLILQGSLAQQEWRIPELLDRLLDHLEKNLAHSYKNVRNQIGSSLSNVFLYDCALPNGSPSSPRSEAFLDRVLPQLAPLQDLDPFQSLESVNHAVTSLNDQDTREKEEAIRTCKTVMKCTLSRLFAPTAPGVYKLLPLVAPLESYESDEELSQLSRFWMAAMAKTLLKPEVVPIVLHSLQQISQGTSWRAKVSLLAYLQVMVYYNLFTVSSQSESVATIHQLVLDLLKDDRLEVREMAGTTLSGLLHCGVFSIEPKLQSHFEILCKTRLPTKKVRLQSDFNNDEFSASVVQRHAGIIGLSACVQAYPYDVPEWMPGVLMDLTDHLHDPQPIEMTVRKTLSDFRRTHHDNWHEHKQQFTDDQLVVLTNLLVSPCYYA</sequence>